<dbReference type="Proteomes" id="UP000244956">
    <property type="component" value="Unassembled WGS sequence"/>
</dbReference>
<dbReference type="InterPro" id="IPR036291">
    <property type="entry name" value="NAD(P)-bd_dom_sf"/>
</dbReference>
<protein>
    <submittedName>
        <fullName evidence="3">Short-chain dehydrogenase</fullName>
    </submittedName>
</protein>
<dbReference type="GO" id="GO:0016491">
    <property type="term" value="F:oxidoreductase activity"/>
    <property type="evidence" value="ECO:0007669"/>
    <property type="project" value="UniProtKB-KW"/>
</dbReference>
<comment type="similarity">
    <text evidence="1">Belongs to the short-chain dehydrogenases/reductases (SDR) family.</text>
</comment>
<comment type="caution">
    <text evidence="3">The sequence shown here is derived from an EMBL/GenBank/DDBJ whole genome shotgun (WGS) entry which is preliminary data.</text>
</comment>
<evidence type="ECO:0000313" key="3">
    <source>
        <dbReference type="EMBL" id="PWD98751.1"/>
    </source>
</evidence>
<dbReference type="PANTHER" id="PTHR43639:SF1">
    <property type="entry name" value="SHORT-CHAIN DEHYDROGENASE_REDUCTASE FAMILY PROTEIN"/>
    <property type="match status" value="1"/>
</dbReference>
<sequence length="239" mass="26411">MRKTAFVTGSAKRIGSAISEYLASSGWEVVLHYNHSRDDAAHLSEKLKQLYPDRLFPIFQCDLSVSDAVLSVFNRLPEGIEKIDALINNASIFDPGKIDETSLGFLRKQMMVNFEAPFLLMQAFKNHFGEGSVVNLLDTKIVKNEGTHAAYLLAKKNLAELTRMAALDFSPVIRVNGVAPGPVLPPPRKSSDYLKDVVEKTPLKKQVDVNDIAFSVYFLLNNPSVTGQVIFCDSGSHLV</sequence>
<organism evidence="3 4">
    <name type="scientific">Marinilabilia rubra</name>
    <dbReference type="NCBI Taxonomy" id="2162893"/>
    <lineage>
        <taxon>Bacteria</taxon>
        <taxon>Pseudomonadati</taxon>
        <taxon>Bacteroidota</taxon>
        <taxon>Bacteroidia</taxon>
        <taxon>Marinilabiliales</taxon>
        <taxon>Marinilabiliaceae</taxon>
        <taxon>Marinilabilia</taxon>
    </lineage>
</organism>
<accession>A0A2U2B6Q0</accession>
<keyword evidence="2" id="KW-0560">Oxidoreductase</keyword>
<dbReference type="EMBL" id="QEWP01000011">
    <property type="protein sequence ID" value="PWD98751.1"/>
    <property type="molecule type" value="Genomic_DNA"/>
</dbReference>
<name>A0A2U2B6Q0_9BACT</name>
<dbReference type="OrthoDB" id="597510at2"/>
<proteinExistence type="inferred from homology"/>
<evidence type="ECO:0000256" key="2">
    <source>
        <dbReference type="ARBA" id="ARBA00023002"/>
    </source>
</evidence>
<gene>
    <name evidence="3" type="ORF">DDZ16_13510</name>
</gene>
<dbReference type="InterPro" id="IPR002347">
    <property type="entry name" value="SDR_fam"/>
</dbReference>
<reference evidence="3 4" key="1">
    <citation type="submission" date="2018-05" db="EMBL/GenBank/DDBJ databases">
        <title>Marinilabilia rubrum sp. nov., isolated from saltern sediment.</title>
        <authorList>
            <person name="Zhang R."/>
        </authorList>
    </citation>
    <scope>NUCLEOTIDE SEQUENCE [LARGE SCALE GENOMIC DNA]</scope>
    <source>
        <strain evidence="3 4">WTE16</strain>
    </source>
</reference>
<dbReference type="PANTHER" id="PTHR43639">
    <property type="entry name" value="OXIDOREDUCTASE, SHORT-CHAIN DEHYDROGENASE/REDUCTASE FAMILY (AFU_ORTHOLOGUE AFUA_5G02870)"/>
    <property type="match status" value="1"/>
</dbReference>
<dbReference type="Pfam" id="PF13561">
    <property type="entry name" value="adh_short_C2"/>
    <property type="match status" value="1"/>
</dbReference>
<dbReference type="Gene3D" id="3.40.50.720">
    <property type="entry name" value="NAD(P)-binding Rossmann-like Domain"/>
    <property type="match status" value="1"/>
</dbReference>
<dbReference type="SUPFAM" id="SSF51735">
    <property type="entry name" value="NAD(P)-binding Rossmann-fold domains"/>
    <property type="match status" value="1"/>
</dbReference>
<evidence type="ECO:0000313" key="4">
    <source>
        <dbReference type="Proteomes" id="UP000244956"/>
    </source>
</evidence>
<dbReference type="AlphaFoldDB" id="A0A2U2B6Q0"/>
<evidence type="ECO:0000256" key="1">
    <source>
        <dbReference type="ARBA" id="ARBA00006484"/>
    </source>
</evidence>
<dbReference type="PRINTS" id="PR00081">
    <property type="entry name" value="GDHRDH"/>
</dbReference>
<keyword evidence="4" id="KW-1185">Reference proteome</keyword>
<dbReference type="RefSeq" id="WP_109265013.1">
    <property type="nucleotide sequence ID" value="NZ_QEWP01000011.1"/>
</dbReference>